<feature type="active site" evidence="7">
    <location>
        <position position="91"/>
    </location>
</feature>
<evidence type="ECO:0000256" key="5">
    <source>
        <dbReference type="ARBA" id="ARBA00048462"/>
    </source>
</evidence>
<dbReference type="Gene3D" id="3.40.366.10">
    <property type="entry name" value="Malonyl-Coenzyme A Acyl Carrier Protein, domain 2"/>
    <property type="match status" value="1"/>
</dbReference>
<evidence type="ECO:0000256" key="2">
    <source>
        <dbReference type="ARBA" id="ARBA00018953"/>
    </source>
</evidence>
<accession>A0A1W1WUR9</accession>
<dbReference type="SMART" id="SM00827">
    <property type="entry name" value="PKS_AT"/>
    <property type="match status" value="1"/>
</dbReference>
<evidence type="ECO:0000256" key="3">
    <source>
        <dbReference type="ARBA" id="ARBA00022679"/>
    </source>
</evidence>
<gene>
    <name evidence="9" type="ORF">SAMN05660197_1755</name>
</gene>
<dbReference type="Proteomes" id="UP000192602">
    <property type="component" value="Unassembled WGS sequence"/>
</dbReference>
<name>A0A1W1WUR9_9BACT</name>
<feature type="domain" description="Malonyl-CoA:ACP transacylase (MAT)" evidence="8">
    <location>
        <begin position="7"/>
        <end position="300"/>
    </location>
</feature>
<dbReference type="SUPFAM" id="SSF55048">
    <property type="entry name" value="Probable ACP-binding domain of malonyl-CoA ACP transacylase"/>
    <property type="match status" value="1"/>
</dbReference>
<dbReference type="Gene3D" id="3.30.70.250">
    <property type="entry name" value="Malonyl-CoA ACP transacylase, ACP-binding"/>
    <property type="match status" value="1"/>
</dbReference>
<dbReference type="GO" id="GO:0004314">
    <property type="term" value="F:[acyl-carrier-protein] S-malonyltransferase activity"/>
    <property type="evidence" value="ECO:0007669"/>
    <property type="project" value="UniProtKB-EC"/>
</dbReference>
<dbReference type="InterPro" id="IPR016036">
    <property type="entry name" value="Malonyl_transacylase_ACP-bd"/>
</dbReference>
<dbReference type="GO" id="GO:0005829">
    <property type="term" value="C:cytosol"/>
    <property type="evidence" value="ECO:0007669"/>
    <property type="project" value="TreeGrafter"/>
</dbReference>
<dbReference type="NCBIfam" id="TIGR00128">
    <property type="entry name" value="fabD"/>
    <property type="match status" value="1"/>
</dbReference>
<dbReference type="InterPro" id="IPR024925">
    <property type="entry name" value="Malonyl_CoA-ACP_transAc"/>
</dbReference>
<dbReference type="GO" id="GO:0006633">
    <property type="term" value="P:fatty acid biosynthetic process"/>
    <property type="evidence" value="ECO:0007669"/>
    <property type="project" value="TreeGrafter"/>
</dbReference>
<dbReference type="PIRSF" id="PIRSF000446">
    <property type="entry name" value="Mct"/>
    <property type="match status" value="1"/>
</dbReference>
<dbReference type="EC" id="2.3.1.39" evidence="1 6"/>
<dbReference type="InterPro" id="IPR050858">
    <property type="entry name" value="Mal-CoA-ACP_Trans/PKS_FabD"/>
</dbReference>
<dbReference type="InterPro" id="IPR016035">
    <property type="entry name" value="Acyl_Trfase/lysoPLipase"/>
</dbReference>
<evidence type="ECO:0000259" key="8">
    <source>
        <dbReference type="SMART" id="SM00827"/>
    </source>
</evidence>
<dbReference type="PANTHER" id="PTHR42681:SF1">
    <property type="entry name" value="MALONYL-COA-ACYL CARRIER PROTEIN TRANSACYLASE, MITOCHONDRIAL"/>
    <property type="match status" value="1"/>
</dbReference>
<dbReference type="RefSeq" id="WP_084276251.1">
    <property type="nucleotide sequence ID" value="NZ_AP026671.1"/>
</dbReference>
<sequence>MPYITFLFPGQGSQKIGMGKDFFENSSLAKELFEAASDRLKIDFTKLLFEENDRINETAYTQPAIMLVSLTALKLFQSHSNITPQYALGHSLGEFGAVASVGALGSIDAIELVHYRGKFMSEAAKDANGGMMVVMGLSDEEVEQICAKARDEGKKVWPANYNSDGQIVVAGLKADLMSLEGVFKDAGAKRALLLNMSVASHCPLMEPARKPLQEYLEQFLQDSFAAPVISNVTAAPYKTKNEAIELLSRQLVEPVHYKQSIQNIENETDIFIEFGEGNVLKGLNRRITKKPTICISNMKSLEDALEVINK</sequence>
<proteinExistence type="inferred from homology"/>
<dbReference type="PANTHER" id="PTHR42681">
    <property type="entry name" value="MALONYL-COA-ACYL CARRIER PROTEIN TRANSACYLASE, MITOCHONDRIAL"/>
    <property type="match status" value="1"/>
</dbReference>
<evidence type="ECO:0000256" key="1">
    <source>
        <dbReference type="ARBA" id="ARBA00013258"/>
    </source>
</evidence>
<reference evidence="10" key="1">
    <citation type="submission" date="2017-04" db="EMBL/GenBank/DDBJ databases">
        <authorList>
            <person name="Varghese N."/>
            <person name="Submissions S."/>
        </authorList>
    </citation>
    <scope>NUCLEOTIDE SEQUENCE [LARGE SCALE GENOMIC DNA]</scope>
    <source>
        <strain evidence="10">DSM 16512</strain>
    </source>
</reference>
<evidence type="ECO:0000256" key="7">
    <source>
        <dbReference type="PIRSR" id="PIRSR000446-1"/>
    </source>
</evidence>
<keyword evidence="10" id="KW-1185">Reference proteome</keyword>
<dbReference type="AlphaFoldDB" id="A0A1W1WUR9"/>
<dbReference type="Pfam" id="PF00698">
    <property type="entry name" value="Acyl_transf_1"/>
    <property type="match status" value="1"/>
</dbReference>
<keyword evidence="3 6" id="KW-0808">Transferase</keyword>
<feature type="active site" evidence="7">
    <location>
        <position position="201"/>
    </location>
</feature>
<evidence type="ECO:0000256" key="6">
    <source>
        <dbReference type="PIRNR" id="PIRNR000446"/>
    </source>
</evidence>
<dbReference type="STRING" id="1069081.SAMN05660197_1755"/>
<comment type="catalytic activity">
    <reaction evidence="5 6">
        <text>holo-[ACP] + malonyl-CoA = malonyl-[ACP] + CoA</text>
        <dbReference type="Rhea" id="RHEA:41792"/>
        <dbReference type="Rhea" id="RHEA-COMP:9623"/>
        <dbReference type="Rhea" id="RHEA-COMP:9685"/>
        <dbReference type="ChEBI" id="CHEBI:57287"/>
        <dbReference type="ChEBI" id="CHEBI:57384"/>
        <dbReference type="ChEBI" id="CHEBI:64479"/>
        <dbReference type="ChEBI" id="CHEBI:78449"/>
        <dbReference type="EC" id="2.3.1.39"/>
    </reaction>
</comment>
<dbReference type="SUPFAM" id="SSF52151">
    <property type="entry name" value="FabD/lysophospholipase-like"/>
    <property type="match status" value="1"/>
</dbReference>
<protein>
    <recommendedName>
        <fullName evidence="2 6">Malonyl CoA-acyl carrier protein transacylase</fullName>
        <ecNumber evidence="1 6">2.3.1.39</ecNumber>
    </recommendedName>
</protein>
<dbReference type="InterPro" id="IPR014043">
    <property type="entry name" value="Acyl_transferase_dom"/>
</dbReference>
<dbReference type="FunFam" id="3.30.70.250:FF:000001">
    <property type="entry name" value="Malonyl CoA-acyl carrier protein transacylase"/>
    <property type="match status" value="1"/>
</dbReference>
<organism evidence="9 10">
    <name type="scientific">Nitratiruptor tergarcus DSM 16512</name>
    <dbReference type="NCBI Taxonomy" id="1069081"/>
    <lineage>
        <taxon>Bacteria</taxon>
        <taxon>Pseudomonadati</taxon>
        <taxon>Campylobacterota</taxon>
        <taxon>Epsilonproteobacteria</taxon>
        <taxon>Nautiliales</taxon>
        <taxon>Nitratiruptoraceae</taxon>
        <taxon>Nitratiruptor</taxon>
    </lineage>
</organism>
<dbReference type="InterPro" id="IPR001227">
    <property type="entry name" value="Ac_transferase_dom_sf"/>
</dbReference>
<evidence type="ECO:0000313" key="10">
    <source>
        <dbReference type="Proteomes" id="UP000192602"/>
    </source>
</evidence>
<evidence type="ECO:0000313" key="9">
    <source>
        <dbReference type="EMBL" id="SMC09929.1"/>
    </source>
</evidence>
<dbReference type="OrthoDB" id="9808564at2"/>
<dbReference type="EMBL" id="FWWZ01000001">
    <property type="protein sequence ID" value="SMC09929.1"/>
    <property type="molecule type" value="Genomic_DNA"/>
</dbReference>
<dbReference type="InterPro" id="IPR004410">
    <property type="entry name" value="Malonyl_CoA-ACP_transAc_FabD"/>
</dbReference>
<evidence type="ECO:0000256" key="4">
    <source>
        <dbReference type="ARBA" id="ARBA00023315"/>
    </source>
</evidence>
<comment type="similarity">
    <text evidence="6">Belongs to the fabD family.</text>
</comment>
<keyword evidence="4 6" id="KW-0012">Acyltransferase</keyword>